<proteinExistence type="predicted"/>
<keyword evidence="3" id="KW-1185">Reference proteome</keyword>
<dbReference type="EMBL" id="JYFN01000070">
    <property type="protein sequence ID" value="KJE20128.1"/>
    <property type="molecule type" value="Genomic_DNA"/>
</dbReference>
<dbReference type="AlphaFoldDB" id="A0A0D8B756"/>
<protein>
    <submittedName>
        <fullName evidence="2">ATPase</fullName>
    </submittedName>
</protein>
<reference evidence="3" key="1">
    <citation type="submission" date="2015-02" db="EMBL/GenBank/DDBJ databases">
        <title>Draft Genome of Frankia sp. CpI1-S.</title>
        <authorList>
            <person name="Oshone R.T."/>
            <person name="Ngom M."/>
            <person name="Ghodhbane-Gtari F."/>
            <person name="Gtari M."/>
            <person name="Morris K."/>
            <person name="Thomas K."/>
            <person name="Sen A."/>
            <person name="Tisa L.S."/>
        </authorList>
    </citation>
    <scope>NUCLEOTIDE SEQUENCE [LARGE SCALE GENOMIC DNA]</scope>
    <source>
        <strain evidence="3">CpI1-S</strain>
    </source>
</reference>
<accession>A0A0D8B756</accession>
<dbReference type="InterPro" id="IPR011579">
    <property type="entry name" value="ATPase_dom"/>
</dbReference>
<dbReference type="Proteomes" id="UP000032545">
    <property type="component" value="Unassembled WGS sequence"/>
</dbReference>
<organism evidence="2 3">
    <name type="scientific">Frankia torreyi</name>
    <dbReference type="NCBI Taxonomy" id="1856"/>
    <lineage>
        <taxon>Bacteria</taxon>
        <taxon>Bacillati</taxon>
        <taxon>Actinomycetota</taxon>
        <taxon>Actinomycetes</taxon>
        <taxon>Frankiales</taxon>
        <taxon>Frankiaceae</taxon>
        <taxon>Frankia</taxon>
    </lineage>
</organism>
<comment type="caution">
    <text evidence="2">The sequence shown here is derived from an EMBL/GenBank/DDBJ whole genome shotgun (WGS) entry which is preliminary data.</text>
</comment>
<dbReference type="PANTHER" id="PTHR34704:SF1">
    <property type="entry name" value="ATPASE"/>
    <property type="match status" value="1"/>
</dbReference>
<dbReference type="PATRIC" id="fig|1502723.3.peg.5980"/>
<evidence type="ECO:0000259" key="1">
    <source>
        <dbReference type="Pfam" id="PF01637"/>
    </source>
</evidence>
<dbReference type="PANTHER" id="PTHR34704">
    <property type="entry name" value="ATPASE"/>
    <property type="match status" value="1"/>
</dbReference>
<dbReference type="SUPFAM" id="SSF52540">
    <property type="entry name" value="P-loop containing nucleoside triphosphate hydrolases"/>
    <property type="match status" value="1"/>
</dbReference>
<evidence type="ECO:0000313" key="2">
    <source>
        <dbReference type="EMBL" id="KJE20128.1"/>
    </source>
</evidence>
<gene>
    <name evidence="2" type="ORF">FF36_05556</name>
</gene>
<dbReference type="Pfam" id="PF01637">
    <property type="entry name" value="ATPase_2"/>
    <property type="match status" value="1"/>
</dbReference>
<evidence type="ECO:0000313" key="3">
    <source>
        <dbReference type="Proteomes" id="UP000032545"/>
    </source>
</evidence>
<sequence>MAGGAEAGMAFVNRTEELAALDAWWNSSDPRPAVIWGRRRVGKTALVQRFAEGRRSVFHTGAGRAAAGELAQLSRQVAAAAPGRIRDLTARPYIDWDDALDDLATAAEQEPLLVVLDEFPEIVTTSPDLPGILRAFLDRTIGRTRLRLLLCGSAVRHMTALRGGAGTPLRQV</sequence>
<dbReference type="InterPro" id="IPR027417">
    <property type="entry name" value="P-loop_NTPase"/>
</dbReference>
<dbReference type="Gene3D" id="3.40.50.300">
    <property type="entry name" value="P-loop containing nucleotide triphosphate hydrolases"/>
    <property type="match status" value="1"/>
</dbReference>
<feature type="domain" description="ATPase" evidence="1">
    <location>
        <begin position="11"/>
        <end position="154"/>
    </location>
</feature>
<dbReference type="GO" id="GO:0005524">
    <property type="term" value="F:ATP binding"/>
    <property type="evidence" value="ECO:0007669"/>
    <property type="project" value="InterPro"/>
</dbReference>
<name>A0A0D8B756_9ACTN</name>
<reference evidence="2 3" key="2">
    <citation type="journal article" date="2016" name="Genome Announc.">
        <title>Permanent Draft Genome Sequences for Two Variants of Frankia sp. Strain CpI1, the First Frankia Strain Isolated from Root Nodules of Comptonia peregrina.</title>
        <authorList>
            <person name="Oshone R."/>
            <person name="Hurst S.G.IV."/>
            <person name="Abebe-Akele F."/>
            <person name="Simpson S."/>
            <person name="Morris K."/>
            <person name="Thomas W.K."/>
            <person name="Tisa L.S."/>
        </authorList>
    </citation>
    <scope>NUCLEOTIDE SEQUENCE [LARGE SCALE GENOMIC DNA]</scope>
    <source>
        <strain evidence="3">CpI1-S</strain>
    </source>
</reference>